<keyword evidence="4" id="KW-1185">Reference proteome</keyword>
<reference evidence="3 4" key="1">
    <citation type="submission" date="2024-06" db="EMBL/GenBank/DDBJ databases">
        <authorList>
            <person name="Kaempfer P."/>
            <person name="Viver T."/>
        </authorList>
    </citation>
    <scope>NUCLEOTIDE SEQUENCE [LARGE SCALE GENOMIC DNA]</scope>
    <source>
        <strain evidence="3 4">ST-119</strain>
    </source>
</reference>
<evidence type="ECO:0000313" key="3">
    <source>
        <dbReference type="EMBL" id="MFL9842851.1"/>
    </source>
</evidence>
<dbReference type="InterPro" id="IPR005031">
    <property type="entry name" value="COQ10_START"/>
</dbReference>
<dbReference type="SUPFAM" id="SSF55961">
    <property type="entry name" value="Bet v1-like"/>
    <property type="match status" value="1"/>
</dbReference>
<dbReference type="CDD" id="cd07817">
    <property type="entry name" value="SRPBCC_8"/>
    <property type="match status" value="1"/>
</dbReference>
<dbReference type="InterPro" id="IPR023393">
    <property type="entry name" value="START-like_dom_sf"/>
</dbReference>
<proteinExistence type="inferred from homology"/>
<protein>
    <submittedName>
        <fullName evidence="3">SRPBCC family protein</fullName>
    </submittedName>
</protein>
<gene>
    <name evidence="3" type="ORF">ABS766_00335</name>
</gene>
<dbReference type="Proteomes" id="UP001629156">
    <property type="component" value="Unassembled WGS sequence"/>
</dbReference>
<dbReference type="RefSeq" id="WP_408083078.1">
    <property type="nucleotide sequence ID" value="NZ_JBELPZ010000001.1"/>
</dbReference>
<dbReference type="PANTHER" id="PTHR33824:SF7">
    <property type="entry name" value="POLYKETIDE CYCLASE_DEHYDRASE AND LIPID TRANSPORT SUPERFAMILY PROTEIN"/>
    <property type="match status" value="1"/>
</dbReference>
<name>A0ABW8YUL2_9FLAO</name>
<evidence type="ECO:0000313" key="4">
    <source>
        <dbReference type="Proteomes" id="UP001629156"/>
    </source>
</evidence>
<dbReference type="Gene3D" id="3.30.530.20">
    <property type="match status" value="1"/>
</dbReference>
<comment type="caution">
    <text evidence="3">The sequence shown here is derived from an EMBL/GenBank/DDBJ whole genome shotgun (WGS) entry which is preliminary data.</text>
</comment>
<sequence length="238" mass="27042">MKSTIDKITGEELNKNIGDIERVVSLAGGVYLLYDAIKREKRNLFEIAAAGFMIYRGAKGFAESDLGKALFKKPRKRRDSNVNVHTRLIINRSVSEVYTFWRHLANLPLFMEHLEEVRVIDDVYSEWKAKLPALNKTISWKAEIVGEEPNKFIGWQSLPGSSIRNAGKVQFKDAGEMGTLVHVIISYHAPLGHAGEEVAKLLTPVFEDIVRKDIMGFKRYMETGTSQRLQQETVKIYS</sequence>
<dbReference type="EMBL" id="JBELPZ010000001">
    <property type="protein sequence ID" value="MFL9842851.1"/>
    <property type="molecule type" value="Genomic_DNA"/>
</dbReference>
<accession>A0ABW8YUL2</accession>
<evidence type="ECO:0000259" key="2">
    <source>
        <dbReference type="Pfam" id="PF03364"/>
    </source>
</evidence>
<organism evidence="3 4">
    <name type="scientific">Flavobacterium rhizosphaerae</name>
    <dbReference type="NCBI Taxonomy" id="3163298"/>
    <lineage>
        <taxon>Bacteria</taxon>
        <taxon>Pseudomonadati</taxon>
        <taxon>Bacteroidota</taxon>
        <taxon>Flavobacteriia</taxon>
        <taxon>Flavobacteriales</taxon>
        <taxon>Flavobacteriaceae</taxon>
        <taxon>Flavobacterium</taxon>
    </lineage>
</organism>
<comment type="similarity">
    <text evidence="1">Belongs to the ribosome association toxin RatA family.</text>
</comment>
<feature type="domain" description="Coenzyme Q-binding protein COQ10 START" evidence="2">
    <location>
        <begin position="90"/>
        <end position="207"/>
    </location>
</feature>
<evidence type="ECO:0000256" key="1">
    <source>
        <dbReference type="ARBA" id="ARBA00008918"/>
    </source>
</evidence>
<dbReference type="InterPro" id="IPR047137">
    <property type="entry name" value="ORF3"/>
</dbReference>
<dbReference type="PANTHER" id="PTHR33824">
    <property type="entry name" value="POLYKETIDE CYCLASE/DEHYDRASE AND LIPID TRANSPORT SUPERFAMILY PROTEIN"/>
    <property type="match status" value="1"/>
</dbReference>
<dbReference type="Pfam" id="PF03364">
    <property type="entry name" value="Polyketide_cyc"/>
    <property type="match status" value="1"/>
</dbReference>